<dbReference type="GO" id="GO:0006457">
    <property type="term" value="P:protein folding"/>
    <property type="evidence" value="ECO:0007669"/>
    <property type="project" value="InterPro"/>
</dbReference>
<feature type="transmembrane region" description="Helical" evidence="6">
    <location>
        <begin position="12"/>
        <end position="30"/>
    </location>
</feature>
<organism evidence="7">
    <name type="scientific">marine metagenome</name>
    <dbReference type="NCBI Taxonomy" id="408172"/>
    <lineage>
        <taxon>unclassified sequences</taxon>
        <taxon>metagenomes</taxon>
        <taxon>ecological metagenomes</taxon>
    </lineage>
</organism>
<evidence type="ECO:0000256" key="2">
    <source>
        <dbReference type="ARBA" id="ARBA00022475"/>
    </source>
</evidence>
<comment type="subcellular location">
    <subcellularLocation>
        <location evidence="1">Cell membrane</location>
        <topology evidence="1">Multi-pass membrane protein</topology>
    </subcellularLocation>
</comment>
<name>A0A382T1J3_9ZZZZ</name>
<dbReference type="AlphaFoldDB" id="A0A382T1J3"/>
<gene>
    <name evidence="7" type="ORF">METZ01_LOCUS368122</name>
</gene>
<dbReference type="Pfam" id="PF02600">
    <property type="entry name" value="DsbB"/>
    <property type="match status" value="1"/>
</dbReference>
<keyword evidence="4 6" id="KW-1133">Transmembrane helix</keyword>
<protein>
    <recommendedName>
        <fullName evidence="8">Disulfide bond formation protein B</fullName>
    </recommendedName>
</protein>
<dbReference type="InterPro" id="IPR050183">
    <property type="entry name" value="DsbB"/>
</dbReference>
<dbReference type="GO" id="GO:0005886">
    <property type="term" value="C:plasma membrane"/>
    <property type="evidence" value="ECO:0007669"/>
    <property type="project" value="UniProtKB-SubCell"/>
</dbReference>
<dbReference type="InterPro" id="IPR023380">
    <property type="entry name" value="DsbB-like_sf"/>
</dbReference>
<dbReference type="PANTHER" id="PTHR36570:SF3">
    <property type="entry name" value="DISULFIDE BOND FORMATION PROTEIN B"/>
    <property type="match status" value="1"/>
</dbReference>
<dbReference type="InterPro" id="IPR003752">
    <property type="entry name" value="DiS_bond_form_DsbB/BdbC"/>
</dbReference>
<dbReference type="GO" id="GO:0015035">
    <property type="term" value="F:protein-disulfide reductase activity"/>
    <property type="evidence" value="ECO:0007669"/>
    <property type="project" value="InterPro"/>
</dbReference>
<keyword evidence="2" id="KW-1003">Cell membrane</keyword>
<dbReference type="SUPFAM" id="SSF158442">
    <property type="entry name" value="DsbB-like"/>
    <property type="match status" value="1"/>
</dbReference>
<keyword evidence="5 6" id="KW-0472">Membrane</keyword>
<feature type="transmembrane region" description="Helical" evidence="6">
    <location>
        <begin position="42"/>
        <end position="60"/>
    </location>
</feature>
<evidence type="ECO:0000313" key="7">
    <source>
        <dbReference type="EMBL" id="SVD15268.1"/>
    </source>
</evidence>
<accession>A0A382T1J3</accession>
<reference evidence="7" key="1">
    <citation type="submission" date="2018-05" db="EMBL/GenBank/DDBJ databases">
        <authorList>
            <person name="Lanie J.A."/>
            <person name="Ng W.-L."/>
            <person name="Kazmierczak K.M."/>
            <person name="Andrzejewski T.M."/>
            <person name="Davidsen T.M."/>
            <person name="Wayne K.J."/>
            <person name="Tettelin H."/>
            <person name="Glass J.I."/>
            <person name="Rusch D."/>
            <person name="Podicherti R."/>
            <person name="Tsui H.-C.T."/>
            <person name="Winkler M.E."/>
        </authorList>
    </citation>
    <scope>NUCLEOTIDE SEQUENCE</scope>
</reference>
<evidence type="ECO:0000256" key="4">
    <source>
        <dbReference type="ARBA" id="ARBA00022989"/>
    </source>
</evidence>
<proteinExistence type="predicted"/>
<dbReference type="Gene3D" id="1.20.1550.10">
    <property type="entry name" value="DsbB-like"/>
    <property type="match status" value="1"/>
</dbReference>
<evidence type="ECO:0000256" key="6">
    <source>
        <dbReference type="SAM" id="Phobius"/>
    </source>
</evidence>
<evidence type="ECO:0008006" key="8">
    <source>
        <dbReference type="Google" id="ProtNLM"/>
    </source>
</evidence>
<evidence type="ECO:0000256" key="3">
    <source>
        <dbReference type="ARBA" id="ARBA00022692"/>
    </source>
</evidence>
<keyword evidence="3 6" id="KW-0812">Transmembrane</keyword>
<dbReference type="EMBL" id="UINC01132758">
    <property type="protein sequence ID" value="SVD15268.1"/>
    <property type="molecule type" value="Genomic_DNA"/>
</dbReference>
<evidence type="ECO:0000256" key="5">
    <source>
        <dbReference type="ARBA" id="ARBA00023136"/>
    </source>
</evidence>
<dbReference type="PANTHER" id="PTHR36570">
    <property type="entry name" value="DISULFIDE BOND FORMATION PROTEIN B"/>
    <property type="match status" value="1"/>
</dbReference>
<sequence length="86" mass="9669">MYQRLQDYRTFQAVSFASCVGLLAYAYYAQYYLYLEPCPLCILQRVVVLLLGLNALIALIHAPQTRVRWVYAFNGTGLSGLGCLVA</sequence>
<feature type="non-terminal residue" evidence="7">
    <location>
        <position position="86"/>
    </location>
</feature>
<evidence type="ECO:0000256" key="1">
    <source>
        <dbReference type="ARBA" id="ARBA00004651"/>
    </source>
</evidence>